<name>A0ABU5L693_9RICK</name>
<evidence type="ECO:0000313" key="1">
    <source>
        <dbReference type="EMBL" id="MDZ5761654.1"/>
    </source>
</evidence>
<gene>
    <name evidence="1" type="ORF">Cyrtocomes_00010</name>
</gene>
<comment type="caution">
    <text evidence="1">The sequence shown here is derived from an EMBL/GenBank/DDBJ whole genome shotgun (WGS) entry which is preliminary data.</text>
</comment>
<reference evidence="1 2" key="1">
    <citation type="submission" date="2023-02" db="EMBL/GenBank/DDBJ databases">
        <title>Host association and intracellularity evolved multiple times independently in the Rickettsiales.</title>
        <authorList>
            <person name="Castelli M."/>
            <person name="Nardi T."/>
            <person name="Gammuto L."/>
            <person name="Bellinzona G."/>
            <person name="Sabaneyeva E."/>
            <person name="Potekhin A."/>
            <person name="Serra V."/>
            <person name="Petroni G."/>
            <person name="Sassera D."/>
        </authorList>
    </citation>
    <scope>NUCLEOTIDE SEQUENCE [LARGE SCALE GENOMIC DNA]</scope>
    <source>
        <strain evidence="1 2">BOD18</strain>
    </source>
</reference>
<sequence length="46" mass="5116">MYLRNVSADAVLPNGHSLLSDTCLVIRALSLLHSNILYNARRVSFT</sequence>
<evidence type="ECO:0000313" key="2">
    <source>
        <dbReference type="Proteomes" id="UP001293791"/>
    </source>
</evidence>
<keyword evidence="2" id="KW-1185">Reference proteome</keyword>
<dbReference type="Proteomes" id="UP001293791">
    <property type="component" value="Unassembled WGS sequence"/>
</dbReference>
<dbReference type="EMBL" id="JARGYT010000001">
    <property type="protein sequence ID" value="MDZ5761654.1"/>
    <property type="molecule type" value="Genomic_DNA"/>
</dbReference>
<accession>A0ABU5L693</accession>
<organism evidence="1 2">
    <name type="scientific">Candidatus Cyrtobacter comes</name>
    <dbReference type="NCBI Taxonomy" id="675776"/>
    <lineage>
        <taxon>Bacteria</taxon>
        <taxon>Pseudomonadati</taxon>
        <taxon>Pseudomonadota</taxon>
        <taxon>Alphaproteobacteria</taxon>
        <taxon>Rickettsiales</taxon>
        <taxon>Candidatus Midichloriaceae</taxon>
        <taxon>Candidatus Cyrtobacter</taxon>
    </lineage>
</organism>
<proteinExistence type="predicted"/>
<protein>
    <submittedName>
        <fullName evidence="1">Uncharacterized protein</fullName>
    </submittedName>
</protein>